<dbReference type="PATRIC" id="fig|1110504.5.peg.116"/>
<name>I5D6W3_MYCAA</name>
<protein>
    <submittedName>
        <fullName evidence="1">Uncharacterized protein</fullName>
    </submittedName>
</protein>
<sequence>MNRKLINSFIAGGLSISLVFASAQCGKLKEFKSPEAEKFNKEFRYKAIAGIKNIFVEKKHAYSLSQALKFEDSTNKWIFGNDKTDFEIKSQISNVFILNSTAFNDFKKKNIKEPKNIDKKQLAKLEKKAQEAHKKEVKDFDKEFSKAKLVILENIFKIFEEKFNEISKNETKQKAHTKQIKKIDDAVKELKASLKGEGDKASAYEKILTSENWEALLKLIKA</sequence>
<proteinExistence type="predicted"/>
<comment type="caution">
    <text evidence="1">The sequence shown here is derived from an EMBL/GenBank/DDBJ whole genome shotgun (WGS) entry which is preliminary data.</text>
</comment>
<reference evidence="1 2" key="1">
    <citation type="journal article" date="2012" name="Appl. Environ. Microbiol.">
        <title>Emergence of Atypical Mycoplasma agalactiae Strains Harboring a New Prophage and Associated with an Alpine Wild Ungulate Mortality Episode.</title>
        <authorList>
            <person name="Tardy F."/>
            <person name="Baranowski E."/>
            <person name="Nouvel L.X."/>
            <person name="Mick V."/>
            <person name="Manso-Silvan L."/>
            <person name="Thiaucourt F."/>
            <person name="Thebault P."/>
            <person name="Breton M."/>
            <person name="Sirand-Pugnet P."/>
            <person name="Blanchard A."/>
            <person name="Garnier A."/>
            <person name="Gibert P."/>
            <person name="Game Y."/>
            <person name="Poumarat F."/>
            <person name="Citti C."/>
        </authorList>
    </citation>
    <scope>NUCLEOTIDE SEQUENCE [LARGE SCALE GENOMIC DNA]</scope>
    <source>
        <strain evidence="1 2">14628</strain>
    </source>
</reference>
<dbReference type="EMBL" id="AJPR01000003">
    <property type="protein sequence ID" value="EIN15422.1"/>
    <property type="molecule type" value="Genomic_DNA"/>
</dbReference>
<dbReference type="OrthoDB" id="398722at2"/>
<accession>I5D6W3</accession>
<evidence type="ECO:0000313" key="2">
    <source>
        <dbReference type="Proteomes" id="UP000003181"/>
    </source>
</evidence>
<organism evidence="1 2">
    <name type="scientific">Mycoplasmopsis agalactiae 14628</name>
    <dbReference type="NCBI Taxonomy" id="1110504"/>
    <lineage>
        <taxon>Bacteria</taxon>
        <taxon>Bacillati</taxon>
        <taxon>Mycoplasmatota</taxon>
        <taxon>Mycoplasmoidales</taxon>
        <taxon>Metamycoplasmataceae</taxon>
        <taxon>Mycoplasmopsis</taxon>
    </lineage>
</organism>
<dbReference type="RefSeq" id="WP_004023887.1">
    <property type="nucleotide sequence ID" value="NZ_AJPR01000003.1"/>
</dbReference>
<dbReference type="AlphaFoldDB" id="I5D6W3"/>
<gene>
    <name evidence="1" type="ORF">MAGb_1150</name>
</gene>
<dbReference type="Proteomes" id="UP000003181">
    <property type="component" value="Unassembled WGS sequence"/>
</dbReference>
<evidence type="ECO:0000313" key="1">
    <source>
        <dbReference type="EMBL" id="EIN15422.1"/>
    </source>
</evidence>